<feature type="compositionally biased region" description="Polar residues" evidence="1">
    <location>
        <begin position="349"/>
        <end position="359"/>
    </location>
</feature>
<feature type="compositionally biased region" description="Basic and acidic residues" evidence="1">
    <location>
        <begin position="364"/>
        <end position="376"/>
    </location>
</feature>
<dbReference type="AlphaFoldDB" id="A0A4U8ULQ3"/>
<dbReference type="EMBL" id="CM016762">
    <property type="protein sequence ID" value="TMS33711.1"/>
    <property type="molecule type" value="Genomic_DNA"/>
</dbReference>
<feature type="compositionally biased region" description="Low complexity" evidence="1">
    <location>
        <begin position="461"/>
        <end position="472"/>
    </location>
</feature>
<dbReference type="EMBL" id="AZBU02000001">
    <property type="protein sequence ID" value="TMS33711.1"/>
    <property type="molecule type" value="Genomic_DNA"/>
</dbReference>
<feature type="region of interest" description="Disordered" evidence="1">
    <location>
        <begin position="265"/>
        <end position="490"/>
    </location>
</feature>
<feature type="region of interest" description="Disordered" evidence="1">
    <location>
        <begin position="80"/>
        <end position="101"/>
    </location>
</feature>
<keyword evidence="3" id="KW-1185">Reference proteome</keyword>
<name>A0A4U8ULQ3_STECR</name>
<feature type="region of interest" description="Disordered" evidence="1">
    <location>
        <begin position="639"/>
        <end position="664"/>
    </location>
</feature>
<feature type="compositionally biased region" description="Basic and acidic residues" evidence="1">
    <location>
        <begin position="477"/>
        <end position="486"/>
    </location>
</feature>
<evidence type="ECO:0000256" key="1">
    <source>
        <dbReference type="SAM" id="MobiDB-lite"/>
    </source>
</evidence>
<feature type="compositionally biased region" description="Basic and acidic residues" evidence="1">
    <location>
        <begin position="653"/>
        <end position="664"/>
    </location>
</feature>
<feature type="region of interest" description="Disordered" evidence="1">
    <location>
        <begin position="210"/>
        <end position="240"/>
    </location>
</feature>
<organism evidence="2 3">
    <name type="scientific">Steinernema carpocapsae</name>
    <name type="common">Entomopathogenic nematode</name>
    <dbReference type="NCBI Taxonomy" id="34508"/>
    <lineage>
        <taxon>Eukaryota</taxon>
        <taxon>Metazoa</taxon>
        <taxon>Ecdysozoa</taxon>
        <taxon>Nematoda</taxon>
        <taxon>Chromadorea</taxon>
        <taxon>Rhabditida</taxon>
        <taxon>Tylenchina</taxon>
        <taxon>Panagrolaimomorpha</taxon>
        <taxon>Strongyloidoidea</taxon>
        <taxon>Steinernematidae</taxon>
        <taxon>Steinernema</taxon>
    </lineage>
</organism>
<feature type="compositionally biased region" description="Polar residues" evidence="1">
    <location>
        <begin position="226"/>
        <end position="236"/>
    </location>
</feature>
<sequence>MKGSFSPGNTADRCAHCQQRTLDRVTRIGVMVQNRISHSVGARNGASRNTVAVQEHENGQRFQHVGQRFPKEREVGAVSSSPIREPSAGHKCQDSIPLTGSHAKRMNPALEESMHSNYDAQQRARLEQQRKEQEARNHAREVLQRDRENATFSAKGKNGLKTRPRYSVKASMQENRKPGVQASTRGSTVTSSQNAPDAFDQIFECQVKTLEDLNKPKDGTPKQEYSRSTSTNSSPLQKCRNICPSVPAPIALGGRRLHQIEQTTVENLSSAAGGRGSTVEQKHTNYVRVPPKSDSTTTRSGRQGANSSKKLSESRDASLPLESSPKSRLPLSSQPIGSDQRKQPRVEVSPSNTGRQESPQDGWRVCERDRQTEAKSHRSRSRHRDEISSRRHREHRDTSSSQPDLREIVSVNHGRERYRSPLEASSHRLRLPLHNQPSQRHRVRRDTQSTLPNLRGRDADSNTLSSRSSASSTVRQQDSRQSECWKVETSLESETPATHIRRDLRFDVRPDASAKDFESFETGKFCSIDDQRGQVASKKVFEFYAYVLGSRTRSRSEERLFKTMQTVFDTPLKGTYSNHMEKVDLEHALYNQAANNRELLKVKNSPKKEQPTSHWASRWDVRPTATDAFSVASEGARKRTLSASANVKSGPKTSEENVDKQEYGHKVQKKLEGASENGNGENDLEEGDVGAEYEIISVAPGQVRYRSKWTTAERYHSKNQNEFSMEMDDGDDQNIEWDSRLYVSNQPDLTNESAEKINRSEVLGHTEIDEKEYLADGKMGTNSVDEEPLIHEETDSSMETDESPSPGPGIAGDVDNRRPLRSAFQKLTEGCDSKNEGVNAVKDSSMEADDLFAENVQTVWNLCEPQQTENDNNVLEMDCEKSDSDSDASPMGGSLTAAWRRMTLILTIKSHLNSLLCIKKSRMMVPLPKS</sequence>
<feature type="compositionally biased region" description="Basic and acidic residues" evidence="1">
    <location>
        <begin position="210"/>
        <end position="225"/>
    </location>
</feature>
<feature type="compositionally biased region" description="Polar residues" evidence="1">
    <location>
        <begin position="293"/>
        <end position="309"/>
    </location>
</feature>
<feature type="region of interest" description="Disordered" evidence="1">
    <location>
        <begin position="793"/>
        <end position="816"/>
    </location>
</feature>
<accession>A0A4U8ULQ3</accession>
<gene>
    <name evidence="2" type="ORF">L596_001421</name>
</gene>
<feature type="compositionally biased region" description="Polar residues" evidence="1">
    <location>
        <begin position="324"/>
        <end position="337"/>
    </location>
</feature>
<proteinExistence type="predicted"/>
<reference evidence="2 3" key="1">
    <citation type="journal article" date="2015" name="Genome Biol.">
        <title>Comparative genomics of Steinernema reveals deeply conserved gene regulatory networks.</title>
        <authorList>
            <person name="Dillman A.R."/>
            <person name="Macchietto M."/>
            <person name="Porter C.F."/>
            <person name="Rogers A."/>
            <person name="Williams B."/>
            <person name="Antoshechkin I."/>
            <person name="Lee M.M."/>
            <person name="Goodwin Z."/>
            <person name="Lu X."/>
            <person name="Lewis E.E."/>
            <person name="Goodrich-Blair H."/>
            <person name="Stock S.P."/>
            <person name="Adams B.J."/>
            <person name="Sternberg P.W."/>
            <person name="Mortazavi A."/>
        </authorList>
    </citation>
    <scope>NUCLEOTIDE SEQUENCE [LARGE SCALE GENOMIC DNA]</scope>
    <source>
        <strain evidence="2 3">ALL</strain>
    </source>
</reference>
<feature type="compositionally biased region" description="Basic and acidic residues" evidence="1">
    <location>
        <begin position="122"/>
        <end position="149"/>
    </location>
</feature>
<evidence type="ECO:0000313" key="3">
    <source>
        <dbReference type="Proteomes" id="UP000298663"/>
    </source>
</evidence>
<reference evidence="2 3" key="2">
    <citation type="journal article" date="2019" name="G3 (Bethesda)">
        <title>Hybrid Assembly of the Genome of the Entomopathogenic Nematode Steinernema carpocapsae Identifies the X-Chromosome.</title>
        <authorList>
            <person name="Serra L."/>
            <person name="Macchietto M."/>
            <person name="Macias-Munoz A."/>
            <person name="McGill C.J."/>
            <person name="Rodriguez I.M."/>
            <person name="Rodriguez B."/>
            <person name="Murad R."/>
            <person name="Mortazavi A."/>
        </authorList>
    </citation>
    <scope>NUCLEOTIDE SEQUENCE [LARGE SCALE GENOMIC DNA]</scope>
    <source>
        <strain evidence="2 3">ALL</strain>
    </source>
</reference>
<protein>
    <submittedName>
        <fullName evidence="2">Uncharacterized protein</fullName>
    </submittedName>
</protein>
<feature type="region of interest" description="Disordered" evidence="1">
    <location>
        <begin position="117"/>
        <end position="197"/>
    </location>
</feature>
<evidence type="ECO:0000313" key="2">
    <source>
        <dbReference type="EMBL" id="TMS33711.1"/>
    </source>
</evidence>
<feature type="compositionally biased region" description="Polar residues" evidence="1">
    <location>
        <begin position="181"/>
        <end position="195"/>
    </location>
</feature>
<dbReference type="Proteomes" id="UP000298663">
    <property type="component" value="Chromosome X"/>
</dbReference>
<comment type="caution">
    <text evidence="2">The sequence shown here is derived from an EMBL/GenBank/DDBJ whole genome shotgun (WGS) entry which is preliminary data.</text>
</comment>